<keyword evidence="2" id="KW-0479">Metal-binding</keyword>
<keyword evidence="5" id="KW-1185">Reference proteome</keyword>
<comment type="caution">
    <text evidence="4">The sequence shown here is derived from an EMBL/GenBank/DDBJ whole genome shotgun (WGS) entry which is preliminary data.</text>
</comment>
<proteinExistence type="predicted"/>
<protein>
    <submittedName>
        <fullName evidence="4">Aldolase</fullName>
    </submittedName>
</protein>
<comment type="cofactor">
    <cofactor evidence="1">
        <name>Mg(2+)</name>
        <dbReference type="ChEBI" id="CHEBI:18420"/>
    </cofactor>
</comment>
<evidence type="ECO:0000313" key="4">
    <source>
        <dbReference type="EMBL" id="GGG10756.1"/>
    </source>
</evidence>
<gene>
    <name evidence="4" type="ORF">GCM10007304_26040</name>
</gene>
<sequence length="411" mass="43748">MIDPHLAAAALDRIDSILDPVDRRLELDYPGERFGGQPAHTVYVSAADATDRTTDEWGARASTLLADNSEVLSSLAGADVVKRVANRLSRNPIQDLRIDFEDGYGWRGDPVEDEHARAAGAVLAGLSARNDGPIALGIRAKGLAPHERRRGIRTLELVLDAAGGVPDGFVFTVPKLRAVEQVSAVVALCEELETAHGLTTGALRFELQIESPQAVVGADGTATVARAIHAADGRCTGLHYGTYDYSAACGITSAQQSLEHSVADHAKDVMMAAAAQTGVWISDGSTQVVPVGNHEQVTDAIRRHFRLVTRSLERGFYQGWDMHPGHLVTRWLATFAFFGAALEPAAVRLQAYLDKQSGGVMDEPATAQALAAVLLRGLDTGSFDSAAVAAVAPDVTPEVLRGLLSRRTPLE</sequence>
<dbReference type="InterPro" id="IPR015813">
    <property type="entry name" value="Pyrv/PenolPyrv_kinase-like_dom"/>
</dbReference>
<dbReference type="Gene3D" id="3.20.20.60">
    <property type="entry name" value="Phosphoenolpyruvate-binding domains"/>
    <property type="match status" value="1"/>
</dbReference>
<dbReference type="GO" id="GO:0006107">
    <property type="term" value="P:oxaloacetate metabolic process"/>
    <property type="evidence" value="ECO:0007669"/>
    <property type="project" value="TreeGrafter"/>
</dbReference>
<dbReference type="SUPFAM" id="SSF51621">
    <property type="entry name" value="Phosphoenolpyruvate/pyruvate domain"/>
    <property type="match status" value="1"/>
</dbReference>
<keyword evidence="3" id="KW-0460">Magnesium</keyword>
<organism evidence="4 5">
    <name type="scientific">Rhodococcoides trifolii</name>
    <dbReference type="NCBI Taxonomy" id="908250"/>
    <lineage>
        <taxon>Bacteria</taxon>
        <taxon>Bacillati</taxon>
        <taxon>Actinomycetota</taxon>
        <taxon>Actinomycetes</taxon>
        <taxon>Mycobacteriales</taxon>
        <taxon>Nocardiaceae</taxon>
        <taxon>Rhodococcoides</taxon>
    </lineage>
</organism>
<dbReference type="PANTHER" id="PTHR32308">
    <property type="entry name" value="LYASE BETA SUBUNIT, PUTATIVE (AFU_ORTHOLOGUE AFUA_4G13030)-RELATED"/>
    <property type="match status" value="1"/>
</dbReference>
<name>A0A917FX97_9NOCA</name>
<dbReference type="EMBL" id="BMCU01000002">
    <property type="protein sequence ID" value="GGG10756.1"/>
    <property type="molecule type" value="Genomic_DNA"/>
</dbReference>
<reference evidence="4" key="2">
    <citation type="submission" date="2020-09" db="EMBL/GenBank/DDBJ databases">
        <authorList>
            <person name="Sun Q."/>
            <person name="Sedlacek I."/>
        </authorList>
    </citation>
    <scope>NUCLEOTIDE SEQUENCE</scope>
    <source>
        <strain evidence="4">CCM 7905</strain>
    </source>
</reference>
<dbReference type="RefSeq" id="WP_188545163.1">
    <property type="nucleotide sequence ID" value="NZ_BMCU01000002.1"/>
</dbReference>
<dbReference type="GO" id="GO:0003824">
    <property type="term" value="F:catalytic activity"/>
    <property type="evidence" value="ECO:0007669"/>
    <property type="project" value="InterPro"/>
</dbReference>
<evidence type="ECO:0000256" key="2">
    <source>
        <dbReference type="ARBA" id="ARBA00022723"/>
    </source>
</evidence>
<dbReference type="GO" id="GO:0000287">
    <property type="term" value="F:magnesium ion binding"/>
    <property type="evidence" value="ECO:0007669"/>
    <property type="project" value="TreeGrafter"/>
</dbReference>
<evidence type="ECO:0000313" key="5">
    <source>
        <dbReference type="Proteomes" id="UP000654257"/>
    </source>
</evidence>
<dbReference type="InterPro" id="IPR040442">
    <property type="entry name" value="Pyrv_kinase-like_dom_sf"/>
</dbReference>
<evidence type="ECO:0000256" key="3">
    <source>
        <dbReference type="ARBA" id="ARBA00022842"/>
    </source>
</evidence>
<accession>A0A917FX97</accession>
<dbReference type="AlphaFoldDB" id="A0A917FX97"/>
<dbReference type="PANTHER" id="PTHR32308:SF10">
    <property type="entry name" value="CITRATE LYASE SUBUNIT BETA"/>
    <property type="match status" value="1"/>
</dbReference>
<dbReference type="Pfam" id="PF22484">
    <property type="entry name" value="DUF6986"/>
    <property type="match status" value="1"/>
</dbReference>
<evidence type="ECO:0000256" key="1">
    <source>
        <dbReference type="ARBA" id="ARBA00001946"/>
    </source>
</evidence>
<dbReference type="Proteomes" id="UP000654257">
    <property type="component" value="Unassembled WGS sequence"/>
</dbReference>
<dbReference type="InterPro" id="IPR054255">
    <property type="entry name" value="DUF6986"/>
</dbReference>
<reference evidence="4" key="1">
    <citation type="journal article" date="2014" name="Int. J. Syst. Evol. Microbiol.">
        <title>Complete genome sequence of Corynebacterium casei LMG S-19264T (=DSM 44701T), isolated from a smear-ripened cheese.</title>
        <authorList>
            <consortium name="US DOE Joint Genome Institute (JGI-PGF)"/>
            <person name="Walter F."/>
            <person name="Albersmeier A."/>
            <person name="Kalinowski J."/>
            <person name="Ruckert C."/>
        </authorList>
    </citation>
    <scope>NUCLEOTIDE SEQUENCE</scope>
    <source>
        <strain evidence="4">CCM 7905</strain>
    </source>
</reference>